<dbReference type="PANTHER" id="PTHR38030:SF2">
    <property type="entry name" value="PROTOPORPHYRINOGEN IX DEHYDROGENASE [QUINONE]"/>
    <property type="match status" value="1"/>
</dbReference>
<dbReference type="EMBL" id="JWHR01000122">
    <property type="protein sequence ID" value="KHS56077.1"/>
    <property type="molecule type" value="Genomic_DNA"/>
</dbReference>
<evidence type="ECO:0000259" key="1">
    <source>
        <dbReference type="Pfam" id="PF12724"/>
    </source>
</evidence>
<gene>
    <name evidence="2" type="ORF">QX51_15705</name>
</gene>
<dbReference type="InterPro" id="IPR029039">
    <property type="entry name" value="Flavoprotein-like_sf"/>
</dbReference>
<dbReference type="PROSITE" id="PS00201">
    <property type="entry name" value="FLAVODOXIN"/>
    <property type="match status" value="1"/>
</dbReference>
<dbReference type="RefSeq" id="WP_039680850.1">
    <property type="nucleotide sequence ID" value="NZ_JAWGXO010000004.1"/>
</dbReference>
<proteinExistence type="predicted"/>
<name>A0A0B3W1B2_9FIRM</name>
<dbReference type="GO" id="GO:0070819">
    <property type="term" value="F:menaquinone-dependent protoporphyrinogen oxidase activity"/>
    <property type="evidence" value="ECO:0007669"/>
    <property type="project" value="TreeGrafter"/>
</dbReference>
<dbReference type="GO" id="GO:0010181">
    <property type="term" value="F:FMN binding"/>
    <property type="evidence" value="ECO:0007669"/>
    <property type="project" value="InterPro"/>
</dbReference>
<accession>A0A0B3W1B2</accession>
<feature type="domain" description="Flavodoxin" evidence="1">
    <location>
        <begin position="9"/>
        <end position="134"/>
    </location>
</feature>
<dbReference type="PANTHER" id="PTHR38030">
    <property type="entry name" value="PROTOPORPHYRINOGEN IX DEHYDROGENASE [MENAQUINONE]"/>
    <property type="match status" value="1"/>
</dbReference>
<dbReference type="Pfam" id="PF12724">
    <property type="entry name" value="Flavodoxin_5"/>
    <property type="match status" value="1"/>
</dbReference>
<dbReference type="InterPro" id="IPR052200">
    <property type="entry name" value="Protoporphyrinogen_IX_DH"/>
</dbReference>
<evidence type="ECO:0000313" key="3">
    <source>
        <dbReference type="Proteomes" id="UP000031189"/>
    </source>
</evidence>
<dbReference type="SUPFAM" id="SSF52218">
    <property type="entry name" value="Flavoproteins"/>
    <property type="match status" value="1"/>
</dbReference>
<reference evidence="2 3" key="1">
    <citation type="submission" date="2014-12" db="EMBL/GenBank/DDBJ databases">
        <title>Draft genome sequence of Terrisporobacter sp. 08-306576, isolated from the blood culture of a bacteremia patient.</title>
        <authorList>
            <person name="Lund L.C."/>
            <person name="Sydenham T.V."/>
            <person name="Hogh S.V."/>
            <person name="Skov M.N."/>
            <person name="Kemp M."/>
            <person name="Justesen U.S."/>
        </authorList>
    </citation>
    <scope>NUCLEOTIDE SEQUENCE [LARGE SCALE GENOMIC DNA]</scope>
    <source>
        <strain evidence="2 3">08-306576</strain>
    </source>
</reference>
<dbReference type="InterPro" id="IPR001226">
    <property type="entry name" value="Flavodoxin_CS"/>
</dbReference>
<dbReference type="OrthoDB" id="2146857at2"/>
<organism evidence="2 3">
    <name type="scientific">Terrisporobacter othiniensis</name>
    <dbReference type="NCBI Taxonomy" id="1577792"/>
    <lineage>
        <taxon>Bacteria</taxon>
        <taxon>Bacillati</taxon>
        <taxon>Bacillota</taxon>
        <taxon>Clostridia</taxon>
        <taxon>Peptostreptococcales</taxon>
        <taxon>Peptostreptococcaceae</taxon>
        <taxon>Terrisporobacter</taxon>
    </lineage>
</organism>
<dbReference type="AlphaFoldDB" id="A0A0B3W1B2"/>
<dbReference type="Gene3D" id="3.40.50.360">
    <property type="match status" value="1"/>
</dbReference>
<sequence length="171" mass="20264">MPYDKKIAIVYKSKYGCTMKYAGWLAIKLNADLYEVADVGRWDLLKYKTIIFGSPIYNSQIYLRDYLEDKYNIIKNKNIVLFCVSMNLQSKEDIVEYNFKDEDIKNKIKFFFLQGCINFNSLSRLDKVKIKKCINKNLSFEITNLEKNMNIDRSDKHTITPIINYVLDKTY</sequence>
<dbReference type="Proteomes" id="UP000031189">
    <property type="component" value="Unassembled WGS sequence"/>
</dbReference>
<keyword evidence="3" id="KW-1185">Reference proteome</keyword>
<dbReference type="STRING" id="1577792.QX51_15705"/>
<protein>
    <recommendedName>
        <fullName evidence="1">Flavodoxin domain-containing protein</fullName>
    </recommendedName>
</protein>
<comment type="caution">
    <text evidence="2">The sequence shown here is derived from an EMBL/GenBank/DDBJ whole genome shotgun (WGS) entry which is preliminary data.</text>
</comment>
<dbReference type="GO" id="GO:0009055">
    <property type="term" value="F:electron transfer activity"/>
    <property type="evidence" value="ECO:0007669"/>
    <property type="project" value="InterPro"/>
</dbReference>
<dbReference type="GO" id="GO:0006783">
    <property type="term" value="P:heme biosynthetic process"/>
    <property type="evidence" value="ECO:0007669"/>
    <property type="project" value="TreeGrafter"/>
</dbReference>
<evidence type="ECO:0000313" key="2">
    <source>
        <dbReference type="EMBL" id="KHS56077.1"/>
    </source>
</evidence>
<dbReference type="InterPro" id="IPR026816">
    <property type="entry name" value="Flavodoxin_dom"/>
</dbReference>